<evidence type="ECO:0000256" key="1">
    <source>
        <dbReference type="ARBA" id="ARBA00022679"/>
    </source>
</evidence>
<proteinExistence type="inferred from homology"/>
<dbReference type="RefSeq" id="WP_151521937.1">
    <property type="nucleotide sequence ID" value="NZ_WBPL01000015.1"/>
</dbReference>
<feature type="domain" description="Malonyl-CoA:ACP transacylase (MAT)" evidence="6">
    <location>
        <begin position="7"/>
        <end position="301"/>
    </location>
</feature>
<dbReference type="Gene3D" id="3.40.366.10">
    <property type="entry name" value="Malonyl-Coenzyme A Acyl Carrier Protein, domain 2"/>
    <property type="match status" value="1"/>
</dbReference>
<dbReference type="SMART" id="SM00827">
    <property type="entry name" value="PKS_AT"/>
    <property type="match status" value="1"/>
</dbReference>
<organism evidence="7 8">
    <name type="scientific">Bacillus cereus</name>
    <dbReference type="NCBI Taxonomy" id="1396"/>
    <lineage>
        <taxon>Bacteria</taxon>
        <taxon>Bacillati</taxon>
        <taxon>Bacillota</taxon>
        <taxon>Bacilli</taxon>
        <taxon>Bacillales</taxon>
        <taxon>Bacillaceae</taxon>
        <taxon>Bacillus</taxon>
        <taxon>Bacillus cereus group</taxon>
    </lineage>
</organism>
<evidence type="ECO:0000256" key="5">
    <source>
        <dbReference type="PIRSR" id="PIRSR000446-1"/>
    </source>
</evidence>
<comment type="caution">
    <text evidence="7">The sequence shown here is derived from an EMBL/GenBank/DDBJ whole genome shotgun (WGS) entry which is preliminary data.</text>
</comment>
<feature type="active site" evidence="5">
    <location>
        <position position="92"/>
    </location>
</feature>
<dbReference type="FunFam" id="3.30.70.250:FF:000001">
    <property type="entry name" value="Malonyl CoA-acyl carrier protein transacylase"/>
    <property type="match status" value="1"/>
</dbReference>
<evidence type="ECO:0000259" key="6">
    <source>
        <dbReference type="SMART" id="SM00827"/>
    </source>
</evidence>
<name>A0A9W7UWU0_BACCE</name>
<accession>A0A9W7UWU0</accession>
<gene>
    <name evidence="7" type="primary">fabD</name>
    <name evidence="7" type="ORF">F8172_14815</name>
</gene>
<keyword evidence="1 4" id="KW-0808">Transferase</keyword>
<dbReference type="Gene3D" id="3.30.70.250">
    <property type="entry name" value="Malonyl-CoA ACP transacylase, ACP-binding"/>
    <property type="match status" value="1"/>
</dbReference>
<dbReference type="InterPro" id="IPR024925">
    <property type="entry name" value="Malonyl_CoA-ACP_transAc"/>
</dbReference>
<comment type="catalytic activity">
    <reaction evidence="3 4">
        <text>holo-[ACP] + malonyl-CoA = malonyl-[ACP] + CoA</text>
        <dbReference type="Rhea" id="RHEA:41792"/>
        <dbReference type="Rhea" id="RHEA-COMP:9623"/>
        <dbReference type="Rhea" id="RHEA-COMP:9685"/>
        <dbReference type="ChEBI" id="CHEBI:57287"/>
        <dbReference type="ChEBI" id="CHEBI:57384"/>
        <dbReference type="ChEBI" id="CHEBI:64479"/>
        <dbReference type="ChEBI" id="CHEBI:78449"/>
        <dbReference type="EC" id="2.3.1.39"/>
    </reaction>
</comment>
<evidence type="ECO:0000256" key="3">
    <source>
        <dbReference type="ARBA" id="ARBA00048462"/>
    </source>
</evidence>
<evidence type="ECO:0000313" key="8">
    <source>
        <dbReference type="Proteomes" id="UP000475765"/>
    </source>
</evidence>
<sequence length="320" mass="35700">MNQTVFLFSGQGSQYVGMGKKLFENYDEVKETFQTADKTLGFSLSDLCFSGNIQELTSTENAQPAILTLSIAQFNLFQKRVALRPSFLAGHSLGEITALTVAGVIEFSDALQIVRKRGQLMSETMSESKGSMFAISGVSIEMIEKVCIRCSNYDQIVVISNFNSPNQIVISGDEKAVKDAGQLLQESGATVIPLRVSAPFHSPLMKSAAEKFKKYLNNFNYYPLDFPVISNVTAKPYNNRFEVINTLAEQMVSPVQWTQTVRFLSEHDIKLAIEFGPQSILTNLMKQQYNEAESIAFDNNFEDVSFMQKIQQARGNLSLK</sequence>
<dbReference type="EMBL" id="WBPP01000017">
    <property type="protein sequence ID" value="KAB2395344.1"/>
    <property type="molecule type" value="Genomic_DNA"/>
</dbReference>
<protein>
    <recommendedName>
        <fullName evidence="4">Malonyl CoA-acyl carrier protein transacylase</fullName>
        <ecNumber evidence="4">2.3.1.39</ecNumber>
    </recommendedName>
</protein>
<dbReference type="NCBIfam" id="TIGR00128">
    <property type="entry name" value="fabD"/>
    <property type="match status" value="1"/>
</dbReference>
<dbReference type="PANTHER" id="PTHR42681:SF1">
    <property type="entry name" value="MALONYL-COA-ACYL CARRIER PROTEIN TRANSACYLASE, MITOCHONDRIAL"/>
    <property type="match status" value="1"/>
</dbReference>
<dbReference type="InterPro" id="IPR001227">
    <property type="entry name" value="Ac_transferase_dom_sf"/>
</dbReference>
<dbReference type="InterPro" id="IPR004410">
    <property type="entry name" value="Malonyl_CoA-ACP_transAc_FabD"/>
</dbReference>
<dbReference type="PIRSF" id="PIRSF000446">
    <property type="entry name" value="Mct"/>
    <property type="match status" value="1"/>
</dbReference>
<evidence type="ECO:0000256" key="2">
    <source>
        <dbReference type="ARBA" id="ARBA00023315"/>
    </source>
</evidence>
<dbReference type="GO" id="GO:0006633">
    <property type="term" value="P:fatty acid biosynthetic process"/>
    <property type="evidence" value="ECO:0007669"/>
    <property type="project" value="TreeGrafter"/>
</dbReference>
<comment type="similarity">
    <text evidence="4">Belongs to the fabD family.</text>
</comment>
<dbReference type="PANTHER" id="PTHR42681">
    <property type="entry name" value="MALONYL-COA-ACYL CARRIER PROTEIN TRANSACYLASE, MITOCHONDRIAL"/>
    <property type="match status" value="1"/>
</dbReference>
<dbReference type="SUPFAM" id="SSF55048">
    <property type="entry name" value="Probable ACP-binding domain of malonyl-CoA ACP transacylase"/>
    <property type="match status" value="1"/>
</dbReference>
<evidence type="ECO:0000313" key="7">
    <source>
        <dbReference type="EMBL" id="KAB2395344.1"/>
    </source>
</evidence>
<dbReference type="SUPFAM" id="SSF52151">
    <property type="entry name" value="FabD/lysophospholipase-like"/>
    <property type="match status" value="1"/>
</dbReference>
<dbReference type="InterPro" id="IPR016036">
    <property type="entry name" value="Malonyl_transacylase_ACP-bd"/>
</dbReference>
<reference evidence="7 8" key="1">
    <citation type="submission" date="2019-10" db="EMBL/GenBank/DDBJ databases">
        <title>Bacillus from the desert of Cuatro Cinegas, Coahuila.</title>
        <authorList>
            <person name="Olmedo-Alvarez G."/>
            <person name="Saldana S."/>
            <person name="Barcelo D."/>
        </authorList>
    </citation>
    <scope>NUCLEOTIDE SEQUENCE [LARGE SCALE GENOMIC DNA]</scope>
    <source>
        <strain evidence="7 8">CH417_13T</strain>
    </source>
</reference>
<dbReference type="Pfam" id="PF00698">
    <property type="entry name" value="Acyl_transf_1"/>
    <property type="match status" value="1"/>
</dbReference>
<keyword evidence="2 4" id="KW-0012">Acyltransferase</keyword>
<dbReference type="AlphaFoldDB" id="A0A9W7UWU0"/>
<feature type="active site" evidence="5">
    <location>
        <position position="201"/>
    </location>
</feature>
<dbReference type="InterPro" id="IPR016035">
    <property type="entry name" value="Acyl_Trfase/lysoPLipase"/>
</dbReference>
<dbReference type="InterPro" id="IPR050858">
    <property type="entry name" value="Mal-CoA-ACP_Trans/PKS_FabD"/>
</dbReference>
<dbReference type="Proteomes" id="UP000475765">
    <property type="component" value="Unassembled WGS sequence"/>
</dbReference>
<dbReference type="EC" id="2.3.1.39" evidence="4"/>
<evidence type="ECO:0000256" key="4">
    <source>
        <dbReference type="PIRNR" id="PIRNR000446"/>
    </source>
</evidence>
<dbReference type="InterPro" id="IPR014043">
    <property type="entry name" value="Acyl_transferase_dom"/>
</dbReference>
<dbReference type="GO" id="GO:0004314">
    <property type="term" value="F:[acyl-carrier-protein] S-malonyltransferase activity"/>
    <property type="evidence" value="ECO:0007669"/>
    <property type="project" value="UniProtKB-EC"/>
</dbReference>